<gene>
    <name evidence="1" type="ORF">WKI58_00730</name>
</gene>
<accession>A0ACC6Q9G7</accession>
<sequence>MAVGLQSAGIQSVPRAPGAVPLLGHVLKLWRDPFGFLVSLRRHGDLVRVNLGTMPMYVATSPDVIHEVLVAQSRDFEKGRFFDRLRPLAGNGLANSDGEIHRKHSRLMRPMFSKDRIAGYSAVMTRNAQTIADSWKPGQQIDLEQDMATYTVETLAANMFSSDIGLPAVEAVRRNLPVLLKNLLIRTASPQFLDRLPIPANRDFDAAAAELREVIDQVVATARQRGDTGRDDLLSLLLAAQDEESGEGLSDLEVRDQLSTVLFAGSETTAAALTWVFHELATRPDIEEQIVAEISKVVGDRPVTITDVPQLQTIRRVLDEAMRLHGVTLLMRRTTASVELAGVTLPAGTEVAFSLYALHRDPDRFENPDTFDPDRWLPERQQAAGIGRKEFIPFGSGSHKCIADAFVWAEATIAIATLLAKWQLVPLPGHTPKQVVSAVPRPDRVPMTVTPRRT</sequence>
<proteinExistence type="predicted"/>
<comment type="caution">
    <text evidence="1">The sequence shown here is derived from an EMBL/GenBank/DDBJ whole genome shotgun (WGS) entry which is preliminary data.</text>
</comment>
<keyword evidence="2" id="KW-1185">Reference proteome</keyword>
<dbReference type="EMBL" id="JBBKAI010000002">
    <property type="protein sequence ID" value="MEJ8655062.1"/>
    <property type="molecule type" value="Genomic_DNA"/>
</dbReference>
<evidence type="ECO:0000313" key="1">
    <source>
        <dbReference type="EMBL" id="MEJ8655062.1"/>
    </source>
</evidence>
<organism evidence="1 2">
    <name type="scientific">Streptomyces pratisoli</name>
    <dbReference type="NCBI Taxonomy" id="3139917"/>
    <lineage>
        <taxon>Bacteria</taxon>
        <taxon>Bacillati</taxon>
        <taxon>Actinomycetota</taxon>
        <taxon>Actinomycetes</taxon>
        <taxon>Kitasatosporales</taxon>
        <taxon>Streptomycetaceae</taxon>
        <taxon>Streptomyces</taxon>
    </lineage>
</organism>
<protein>
    <submittedName>
        <fullName evidence="1">Cytochrome P450</fullName>
    </submittedName>
</protein>
<dbReference type="Proteomes" id="UP001375539">
    <property type="component" value="Unassembled WGS sequence"/>
</dbReference>
<evidence type="ECO:0000313" key="2">
    <source>
        <dbReference type="Proteomes" id="UP001375539"/>
    </source>
</evidence>
<name>A0ACC6Q9G7_9ACTN</name>
<reference evidence="1" key="1">
    <citation type="submission" date="2024-03" db="EMBL/GenBank/DDBJ databases">
        <title>Novel Streptomyces species of biotechnological and ecological value are a feature of Machair soil.</title>
        <authorList>
            <person name="Prole J.R."/>
            <person name="Goodfellow M."/>
            <person name="Allenby N."/>
            <person name="Ward A.C."/>
        </authorList>
    </citation>
    <scope>NUCLEOTIDE SEQUENCE</scope>
    <source>
        <strain evidence="1">MS1.AVA.4</strain>
    </source>
</reference>